<evidence type="ECO:0000256" key="1">
    <source>
        <dbReference type="SAM" id="MobiDB-lite"/>
    </source>
</evidence>
<dbReference type="AlphaFoldDB" id="A0A9P6AJD1"/>
<evidence type="ECO:0000313" key="3">
    <source>
        <dbReference type="Proteomes" id="UP000886523"/>
    </source>
</evidence>
<protein>
    <submittedName>
        <fullName evidence="2">Uncharacterized protein</fullName>
    </submittedName>
</protein>
<dbReference type="Proteomes" id="UP000886523">
    <property type="component" value="Unassembled WGS sequence"/>
</dbReference>
<feature type="region of interest" description="Disordered" evidence="1">
    <location>
        <begin position="1"/>
        <end position="23"/>
    </location>
</feature>
<dbReference type="EMBL" id="MU129094">
    <property type="protein sequence ID" value="KAF9506915.1"/>
    <property type="molecule type" value="Genomic_DNA"/>
</dbReference>
<keyword evidence="3" id="KW-1185">Reference proteome</keyword>
<evidence type="ECO:0000313" key="2">
    <source>
        <dbReference type="EMBL" id="KAF9506915.1"/>
    </source>
</evidence>
<comment type="caution">
    <text evidence="2">The sequence shown here is derived from an EMBL/GenBank/DDBJ whole genome shotgun (WGS) entry which is preliminary data.</text>
</comment>
<gene>
    <name evidence="2" type="ORF">BS47DRAFT_1352237</name>
</gene>
<name>A0A9P6AJD1_9AGAM</name>
<accession>A0A9P6AJD1</accession>
<feature type="non-terminal residue" evidence="2">
    <location>
        <position position="63"/>
    </location>
</feature>
<reference evidence="2" key="1">
    <citation type="journal article" date="2020" name="Nat. Commun.">
        <title>Large-scale genome sequencing of mycorrhizal fungi provides insights into the early evolution of symbiotic traits.</title>
        <authorList>
            <person name="Miyauchi S."/>
            <person name="Kiss E."/>
            <person name="Kuo A."/>
            <person name="Drula E."/>
            <person name="Kohler A."/>
            <person name="Sanchez-Garcia M."/>
            <person name="Morin E."/>
            <person name="Andreopoulos B."/>
            <person name="Barry K.W."/>
            <person name="Bonito G."/>
            <person name="Buee M."/>
            <person name="Carver A."/>
            <person name="Chen C."/>
            <person name="Cichocki N."/>
            <person name="Clum A."/>
            <person name="Culley D."/>
            <person name="Crous P.W."/>
            <person name="Fauchery L."/>
            <person name="Girlanda M."/>
            <person name="Hayes R.D."/>
            <person name="Keri Z."/>
            <person name="LaButti K."/>
            <person name="Lipzen A."/>
            <person name="Lombard V."/>
            <person name="Magnuson J."/>
            <person name="Maillard F."/>
            <person name="Murat C."/>
            <person name="Nolan M."/>
            <person name="Ohm R.A."/>
            <person name="Pangilinan J."/>
            <person name="Pereira M.F."/>
            <person name="Perotto S."/>
            <person name="Peter M."/>
            <person name="Pfister S."/>
            <person name="Riley R."/>
            <person name="Sitrit Y."/>
            <person name="Stielow J.B."/>
            <person name="Szollosi G."/>
            <person name="Zifcakova L."/>
            <person name="Stursova M."/>
            <person name="Spatafora J.W."/>
            <person name="Tedersoo L."/>
            <person name="Vaario L.M."/>
            <person name="Yamada A."/>
            <person name="Yan M."/>
            <person name="Wang P."/>
            <person name="Xu J."/>
            <person name="Bruns T."/>
            <person name="Baldrian P."/>
            <person name="Vilgalys R."/>
            <person name="Dunand C."/>
            <person name="Henrissat B."/>
            <person name="Grigoriev I.V."/>
            <person name="Hibbett D."/>
            <person name="Nagy L.G."/>
            <person name="Martin F.M."/>
        </authorList>
    </citation>
    <scope>NUCLEOTIDE SEQUENCE</scope>
    <source>
        <strain evidence="2">UP504</strain>
    </source>
</reference>
<sequence length="63" mass="7060">MAKAKKGDENRLQEGIKPRRTTPRFSQRIVALFHDLKMNLNALTRSSTTIIPASVEASNSHLL</sequence>
<feature type="compositionally biased region" description="Basic and acidic residues" evidence="1">
    <location>
        <begin position="1"/>
        <end position="17"/>
    </location>
</feature>
<proteinExistence type="predicted"/>
<organism evidence="2 3">
    <name type="scientific">Hydnum rufescens UP504</name>
    <dbReference type="NCBI Taxonomy" id="1448309"/>
    <lineage>
        <taxon>Eukaryota</taxon>
        <taxon>Fungi</taxon>
        <taxon>Dikarya</taxon>
        <taxon>Basidiomycota</taxon>
        <taxon>Agaricomycotina</taxon>
        <taxon>Agaricomycetes</taxon>
        <taxon>Cantharellales</taxon>
        <taxon>Hydnaceae</taxon>
        <taxon>Hydnum</taxon>
    </lineage>
</organism>